<name>A0A8S1B4C6_ARCPL</name>
<dbReference type="AlphaFoldDB" id="A0A8S1B4C6"/>
<dbReference type="EMBL" id="CADEBC010000558">
    <property type="protein sequence ID" value="CAB3252754.1"/>
    <property type="molecule type" value="Genomic_DNA"/>
</dbReference>
<protein>
    <submittedName>
        <fullName evidence="1">Uncharacterized protein</fullName>
    </submittedName>
</protein>
<gene>
    <name evidence="1" type="ORF">APLA_LOCUS13674</name>
</gene>
<organism evidence="1 2">
    <name type="scientific">Arctia plantaginis</name>
    <name type="common">Wood tiger moth</name>
    <name type="synonym">Phalaena plantaginis</name>
    <dbReference type="NCBI Taxonomy" id="874455"/>
    <lineage>
        <taxon>Eukaryota</taxon>
        <taxon>Metazoa</taxon>
        <taxon>Ecdysozoa</taxon>
        <taxon>Arthropoda</taxon>
        <taxon>Hexapoda</taxon>
        <taxon>Insecta</taxon>
        <taxon>Pterygota</taxon>
        <taxon>Neoptera</taxon>
        <taxon>Endopterygota</taxon>
        <taxon>Lepidoptera</taxon>
        <taxon>Glossata</taxon>
        <taxon>Ditrysia</taxon>
        <taxon>Noctuoidea</taxon>
        <taxon>Erebidae</taxon>
        <taxon>Arctiinae</taxon>
        <taxon>Arctia</taxon>
    </lineage>
</organism>
<dbReference type="PANTHER" id="PTHR10773:SF19">
    <property type="match status" value="1"/>
</dbReference>
<evidence type="ECO:0000313" key="1">
    <source>
        <dbReference type="EMBL" id="CAB3252754.1"/>
    </source>
</evidence>
<evidence type="ECO:0000313" key="2">
    <source>
        <dbReference type="Proteomes" id="UP000494106"/>
    </source>
</evidence>
<comment type="caution">
    <text evidence="1">The sequence shown here is derived from an EMBL/GenBank/DDBJ whole genome shotgun (WGS) entry which is preliminary data.</text>
</comment>
<dbReference type="Proteomes" id="UP000494106">
    <property type="component" value="Unassembled WGS sequence"/>
</dbReference>
<reference evidence="1 2" key="1">
    <citation type="submission" date="2020-04" db="EMBL/GenBank/DDBJ databases">
        <authorList>
            <person name="Wallbank WR R."/>
            <person name="Pardo Diaz C."/>
            <person name="Kozak K."/>
            <person name="Martin S."/>
            <person name="Jiggins C."/>
            <person name="Moest M."/>
            <person name="Warren A I."/>
            <person name="Byers J.R.P. K."/>
            <person name="Montejo-Kovacevich G."/>
            <person name="Yen C E."/>
        </authorList>
    </citation>
    <scope>NUCLEOTIDE SEQUENCE [LARGE SCALE GENOMIC DNA]</scope>
</reference>
<keyword evidence="2" id="KW-1185">Reference proteome</keyword>
<dbReference type="PANTHER" id="PTHR10773">
    <property type="entry name" value="DNA-DIRECTED RNA POLYMERASES I, II, AND III SUBUNIT RPABC2"/>
    <property type="match status" value="1"/>
</dbReference>
<accession>A0A8S1B4C6</accession>
<sequence>MKKFYYTCEVGTEHRGGDRKTAKFADQKRSIHNYISTLQCIESHYCRKSKSAEGKYLPSELSLSKLFKMYKVSEHVDPLVKLSYFRHVFNTSYNIGFGTPKTDVCSTCLELKEKNKIERDLIKKKILMVKKRVHSLRAKAFFEKVGSVPEHVKVI</sequence>
<dbReference type="OrthoDB" id="6779410at2759"/>
<proteinExistence type="predicted"/>